<dbReference type="STRING" id="5486.A0A367YLF5"/>
<name>A0A367YLF5_9ASCO</name>
<dbReference type="OrthoDB" id="4083463at2759"/>
<evidence type="ECO:0000313" key="3">
    <source>
        <dbReference type="Proteomes" id="UP000253472"/>
    </source>
</evidence>
<dbReference type="Pfam" id="PF10333">
    <property type="entry name" value="Pga1"/>
    <property type="match status" value="1"/>
</dbReference>
<gene>
    <name evidence="2" type="ORF">Cantr_01479</name>
</gene>
<feature type="signal peptide" evidence="1">
    <location>
        <begin position="1"/>
        <end position="15"/>
    </location>
</feature>
<organism evidence="2 3">
    <name type="scientific">Candida viswanathii</name>
    <dbReference type="NCBI Taxonomy" id="5486"/>
    <lineage>
        <taxon>Eukaryota</taxon>
        <taxon>Fungi</taxon>
        <taxon>Dikarya</taxon>
        <taxon>Ascomycota</taxon>
        <taxon>Saccharomycotina</taxon>
        <taxon>Pichiomycetes</taxon>
        <taxon>Debaryomycetaceae</taxon>
        <taxon>Candida/Lodderomyces clade</taxon>
        <taxon>Candida</taxon>
    </lineage>
</organism>
<keyword evidence="1" id="KW-0732">Signal</keyword>
<evidence type="ECO:0000256" key="1">
    <source>
        <dbReference type="SAM" id="SignalP"/>
    </source>
</evidence>
<evidence type="ECO:0000313" key="2">
    <source>
        <dbReference type="EMBL" id="RCK65841.1"/>
    </source>
</evidence>
<comment type="caution">
    <text evidence="2">The sequence shown here is derived from an EMBL/GenBank/DDBJ whole genome shotgun (WGS) entry which is preliminary data.</text>
</comment>
<dbReference type="Proteomes" id="UP000253472">
    <property type="component" value="Unassembled WGS sequence"/>
</dbReference>
<sequence length="215" mass="25708">MPWLFLFWLISLCLANTETYLIRIPQYYDIAPHAEPISDTHKFTRHVEHLNDTHRLILDYPIQTIDTIDISNVIKLQYNTVAQPQSTLLIRINNYEDSLFTNDDLLNVKLCWPATSPYDFHLSHQYLHTHELSEELEDNFELYLVVDYRFHAYTFDEAQFLHEQGEELEMLLYINKLPNRYVPIPLELYDLILYLVDATIFLSWNVLPYVVLCYF</sequence>
<keyword evidence="3" id="KW-1185">Reference proteome</keyword>
<protein>
    <submittedName>
        <fullName evidence="2">Uncharacterized protein</fullName>
    </submittedName>
</protein>
<dbReference type="EMBL" id="QLNQ01000019">
    <property type="protein sequence ID" value="RCK65841.1"/>
    <property type="molecule type" value="Genomic_DNA"/>
</dbReference>
<reference evidence="2 3" key="1">
    <citation type="submission" date="2018-06" db="EMBL/GenBank/DDBJ databases">
        <title>Whole genome sequencing of Candida tropicalis (genome annotated by CSBL at Korea University).</title>
        <authorList>
            <person name="Ahn J."/>
        </authorList>
    </citation>
    <scope>NUCLEOTIDE SEQUENCE [LARGE SCALE GENOMIC DNA]</scope>
    <source>
        <strain evidence="2 3">ATCC 20962</strain>
    </source>
</reference>
<dbReference type="AlphaFoldDB" id="A0A367YLF5"/>
<proteinExistence type="predicted"/>
<accession>A0A367YLF5</accession>
<dbReference type="InterPro" id="IPR019433">
    <property type="entry name" value="GPI_ManTrfase_II_coact_Pga1"/>
</dbReference>
<feature type="chain" id="PRO_5016722065" evidence="1">
    <location>
        <begin position="16"/>
        <end position="215"/>
    </location>
</feature>